<proteinExistence type="predicted"/>
<evidence type="ECO:0000256" key="2">
    <source>
        <dbReference type="SAM" id="MobiDB-lite"/>
    </source>
</evidence>
<dbReference type="AlphaFoldDB" id="A0A9P4QFH7"/>
<gene>
    <name evidence="3" type="ORF">K431DRAFT_342914</name>
</gene>
<feature type="coiled-coil region" evidence="1">
    <location>
        <begin position="193"/>
        <end position="220"/>
    </location>
</feature>
<feature type="compositionally biased region" description="Basic and acidic residues" evidence="2">
    <location>
        <begin position="124"/>
        <end position="133"/>
    </location>
</feature>
<accession>A0A9P4QFH7</accession>
<feature type="compositionally biased region" description="Polar residues" evidence="2">
    <location>
        <begin position="83"/>
        <end position="94"/>
    </location>
</feature>
<dbReference type="OrthoDB" id="5327145at2759"/>
<evidence type="ECO:0000313" key="4">
    <source>
        <dbReference type="Proteomes" id="UP000799441"/>
    </source>
</evidence>
<feature type="region of interest" description="Disordered" evidence="2">
    <location>
        <begin position="1"/>
        <end position="163"/>
    </location>
</feature>
<dbReference type="EMBL" id="MU003767">
    <property type="protein sequence ID" value="KAF2725469.1"/>
    <property type="molecule type" value="Genomic_DNA"/>
</dbReference>
<feature type="compositionally biased region" description="Polar residues" evidence="2">
    <location>
        <begin position="1"/>
        <end position="18"/>
    </location>
</feature>
<evidence type="ECO:0000313" key="3">
    <source>
        <dbReference type="EMBL" id="KAF2725469.1"/>
    </source>
</evidence>
<comment type="caution">
    <text evidence="3">The sequence shown here is derived from an EMBL/GenBank/DDBJ whole genome shotgun (WGS) entry which is preliminary data.</text>
</comment>
<dbReference type="Proteomes" id="UP000799441">
    <property type="component" value="Unassembled WGS sequence"/>
</dbReference>
<keyword evidence="1" id="KW-0175">Coiled coil</keyword>
<feature type="compositionally biased region" description="Polar residues" evidence="2">
    <location>
        <begin position="275"/>
        <end position="284"/>
    </location>
</feature>
<evidence type="ECO:0000256" key="1">
    <source>
        <dbReference type="SAM" id="Coils"/>
    </source>
</evidence>
<keyword evidence="4" id="KW-1185">Reference proteome</keyword>
<feature type="region of interest" description="Disordered" evidence="2">
    <location>
        <begin position="325"/>
        <end position="344"/>
    </location>
</feature>
<sequence length="385" mass="41944">MFTTRANQENDVYQQQRVAASKPLNQGVHGLAPKTPGNKAPKTPFRVPLKGENAVQKTGKADKSKLEIFATPAGPQDRAPLGNKTTNAKATVIQTPAPASKIKPSATKPTSPRLKRSKIQVHQAEPEASLHDDNVEEPDIEYAPPREAPLPDNPDDWPYERTFPQFEGRNFTRGWYSEFRPEADSDNDSLGDMEKFQSEMQRLVAEEQQELDQKRELSTEGKRAGVAKTGKVIDNFDVVPATMKARSAVIALSSNTSHGRTPSFAAPTASAKARSVQSATTTQARDTSRVAGNFRHTAAKVASNSTLGYNRGRVVSRTKKVREHSASKESASAIITKAPSAPPPALEQIFGPSLGLEEFADRSDNWDSAALAALEEEDNDFQLES</sequence>
<organism evidence="3 4">
    <name type="scientific">Polychaeton citri CBS 116435</name>
    <dbReference type="NCBI Taxonomy" id="1314669"/>
    <lineage>
        <taxon>Eukaryota</taxon>
        <taxon>Fungi</taxon>
        <taxon>Dikarya</taxon>
        <taxon>Ascomycota</taxon>
        <taxon>Pezizomycotina</taxon>
        <taxon>Dothideomycetes</taxon>
        <taxon>Dothideomycetidae</taxon>
        <taxon>Capnodiales</taxon>
        <taxon>Capnodiaceae</taxon>
        <taxon>Polychaeton</taxon>
    </lineage>
</organism>
<protein>
    <submittedName>
        <fullName evidence="3">Uncharacterized protein</fullName>
    </submittedName>
</protein>
<feature type="region of interest" description="Disordered" evidence="2">
    <location>
        <begin position="255"/>
        <end position="284"/>
    </location>
</feature>
<name>A0A9P4QFH7_9PEZI</name>
<reference evidence="3" key="1">
    <citation type="journal article" date="2020" name="Stud. Mycol.">
        <title>101 Dothideomycetes genomes: a test case for predicting lifestyles and emergence of pathogens.</title>
        <authorList>
            <person name="Haridas S."/>
            <person name="Albert R."/>
            <person name="Binder M."/>
            <person name="Bloem J."/>
            <person name="Labutti K."/>
            <person name="Salamov A."/>
            <person name="Andreopoulos B."/>
            <person name="Baker S."/>
            <person name="Barry K."/>
            <person name="Bills G."/>
            <person name="Bluhm B."/>
            <person name="Cannon C."/>
            <person name="Castanera R."/>
            <person name="Culley D."/>
            <person name="Daum C."/>
            <person name="Ezra D."/>
            <person name="Gonzalez J."/>
            <person name="Henrissat B."/>
            <person name="Kuo A."/>
            <person name="Liang C."/>
            <person name="Lipzen A."/>
            <person name="Lutzoni F."/>
            <person name="Magnuson J."/>
            <person name="Mondo S."/>
            <person name="Nolan M."/>
            <person name="Ohm R."/>
            <person name="Pangilinan J."/>
            <person name="Park H.-J."/>
            <person name="Ramirez L."/>
            <person name="Alfaro M."/>
            <person name="Sun H."/>
            <person name="Tritt A."/>
            <person name="Yoshinaga Y."/>
            <person name="Zwiers L.-H."/>
            <person name="Turgeon B."/>
            <person name="Goodwin S."/>
            <person name="Spatafora J."/>
            <person name="Crous P."/>
            <person name="Grigoriev I."/>
        </authorList>
    </citation>
    <scope>NUCLEOTIDE SEQUENCE</scope>
    <source>
        <strain evidence="3">CBS 116435</strain>
    </source>
</reference>